<dbReference type="RefSeq" id="XP_013324036.1">
    <property type="nucleotide sequence ID" value="XM_013468582.1"/>
</dbReference>
<evidence type="ECO:0000256" key="1">
    <source>
        <dbReference type="SAM" id="MobiDB-lite"/>
    </source>
</evidence>
<organism evidence="2 3">
    <name type="scientific">Rasamsonia emersonii (strain ATCC 16479 / CBS 393.64 / IMI 116815)</name>
    <dbReference type="NCBI Taxonomy" id="1408163"/>
    <lineage>
        <taxon>Eukaryota</taxon>
        <taxon>Fungi</taxon>
        <taxon>Dikarya</taxon>
        <taxon>Ascomycota</taxon>
        <taxon>Pezizomycotina</taxon>
        <taxon>Eurotiomycetes</taxon>
        <taxon>Eurotiomycetidae</taxon>
        <taxon>Eurotiales</taxon>
        <taxon>Trichocomaceae</taxon>
        <taxon>Rasamsonia</taxon>
    </lineage>
</organism>
<evidence type="ECO:0000313" key="2">
    <source>
        <dbReference type="EMBL" id="KKA17424.1"/>
    </source>
</evidence>
<dbReference type="AlphaFoldDB" id="A0A0F4YGW0"/>
<dbReference type="Proteomes" id="UP000053958">
    <property type="component" value="Unassembled WGS sequence"/>
</dbReference>
<proteinExistence type="predicted"/>
<sequence length="122" mass="12999">ANLQDLHSSLLTYIKDSHESSAVIQAFLRRNLSHCRRLGRSRPQRRALDGGHGGETPHPAVEVGTQIGGGSRAPEAARSNGGACQGAQMRRHVPGCTICCPGRMSRPASDQGMHPRHHGPPG</sequence>
<reference evidence="2 3" key="1">
    <citation type="submission" date="2015-04" db="EMBL/GenBank/DDBJ databases">
        <authorList>
            <person name="Heijne W.H."/>
            <person name="Fedorova N.D."/>
            <person name="Nierman W.C."/>
            <person name="Vollebregt A.W."/>
            <person name="Zhao Z."/>
            <person name="Wu L."/>
            <person name="Kumar M."/>
            <person name="Stam H."/>
            <person name="van den Berg M.A."/>
            <person name="Pel H.J."/>
        </authorList>
    </citation>
    <scope>NUCLEOTIDE SEQUENCE [LARGE SCALE GENOMIC DNA]</scope>
    <source>
        <strain evidence="2 3">CBS 393.64</strain>
    </source>
</reference>
<keyword evidence="3" id="KW-1185">Reference proteome</keyword>
<feature type="region of interest" description="Disordered" evidence="1">
    <location>
        <begin position="38"/>
        <end position="88"/>
    </location>
</feature>
<gene>
    <name evidence="2" type="ORF">T310_8708</name>
</gene>
<feature type="non-terminal residue" evidence="2">
    <location>
        <position position="122"/>
    </location>
</feature>
<comment type="caution">
    <text evidence="2">The sequence shown here is derived from an EMBL/GenBank/DDBJ whole genome shotgun (WGS) entry which is preliminary data.</text>
</comment>
<feature type="region of interest" description="Disordered" evidence="1">
    <location>
        <begin position="102"/>
        <end position="122"/>
    </location>
</feature>
<evidence type="ECO:0000313" key="3">
    <source>
        <dbReference type="Proteomes" id="UP000053958"/>
    </source>
</evidence>
<protein>
    <submittedName>
        <fullName evidence="2">Uncharacterized protein</fullName>
    </submittedName>
</protein>
<feature type="non-terminal residue" evidence="2">
    <location>
        <position position="1"/>
    </location>
</feature>
<dbReference type="EMBL" id="LASV01000655">
    <property type="protein sequence ID" value="KKA17424.1"/>
    <property type="molecule type" value="Genomic_DNA"/>
</dbReference>
<dbReference type="GeneID" id="25320898"/>
<accession>A0A0F4YGW0</accession>
<name>A0A0F4YGW0_RASE3</name>